<sequence length="68" mass="7857">MQNYPERRPPNKVLAPLIIAGITTGFLSAAYKFIFKKNSELSHKQNITENKSEHNSKVKCPEQKHEEF</sequence>
<proteinExistence type="predicted"/>
<keyword evidence="2" id="KW-1133">Transmembrane helix</keyword>
<accession>A0A8H2K0N1</accession>
<dbReference type="AlphaFoldDB" id="A0A8H2K0N1"/>
<dbReference type="EMBL" id="VFBM01000007">
    <property type="protein sequence ID" value="TNX91337.1"/>
    <property type="molecule type" value="Genomic_DNA"/>
</dbReference>
<feature type="compositionally biased region" description="Basic and acidic residues" evidence="1">
    <location>
        <begin position="50"/>
        <end position="68"/>
    </location>
</feature>
<evidence type="ECO:0000313" key="3">
    <source>
        <dbReference type="EMBL" id="TNX91337.1"/>
    </source>
</evidence>
<evidence type="ECO:0000256" key="2">
    <source>
        <dbReference type="SAM" id="Phobius"/>
    </source>
</evidence>
<comment type="caution">
    <text evidence="3">The sequence shown here is derived from an EMBL/GenBank/DDBJ whole genome shotgun (WGS) entry which is preliminary data.</text>
</comment>
<evidence type="ECO:0000313" key="4">
    <source>
        <dbReference type="Proteomes" id="UP000314285"/>
    </source>
</evidence>
<dbReference type="Proteomes" id="UP000314285">
    <property type="component" value="Unassembled WGS sequence"/>
</dbReference>
<name>A0A8H2K0N1_ACIRA</name>
<evidence type="ECO:0000256" key="1">
    <source>
        <dbReference type="SAM" id="MobiDB-lite"/>
    </source>
</evidence>
<feature type="transmembrane region" description="Helical" evidence="2">
    <location>
        <begin position="13"/>
        <end position="34"/>
    </location>
</feature>
<keyword evidence="2" id="KW-0472">Membrane</keyword>
<reference evidence="3 4" key="1">
    <citation type="submission" date="2019-06" db="EMBL/GenBank/DDBJ databases">
        <title>Genome of Acinetobacter radioresistens APH1, a phenol degrading strain.</title>
        <authorList>
            <person name="Liu Y."/>
        </authorList>
    </citation>
    <scope>NUCLEOTIDE SEQUENCE [LARGE SCALE GENOMIC DNA]</scope>
    <source>
        <strain evidence="3 4">APH1</strain>
    </source>
</reference>
<feature type="region of interest" description="Disordered" evidence="1">
    <location>
        <begin position="46"/>
        <end position="68"/>
    </location>
</feature>
<protein>
    <submittedName>
        <fullName evidence="3">Uncharacterized protein</fullName>
    </submittedName>
</protein>
<keyword evidence="2" id="KW-0812">Transmembrane</keyword>
<organism evidence="3 4">
    <name type="scientific">Acinetobacter radioresistens</name>
    <dbReference type="NCBI Taxonomy" id="40216"/>
    <lineage>
        <taxon>Bacteria</taxon>
        <taxon>Pseudomonadati</taxon>
        <taxon>Pseudomonadota</taxon>
        <taxon>Gammaproteobacteria</taxon>
        <taxon>Moraxellales</taxon>
        <taxon>Moraxellaceae</taxon>
        <taxon>Acinetobacter</taxon>
    </lineage>
</organism>
<dbReference type="RefSeq" id="WP_005027663.1">
    <property type="nucleotide sequence ID" value="NZ_CP027365.1"/>
</dbReference>
<gene>
    <name evidence="3" type="ORF">FHY67_10120</name>
</gene>